<proteinExistence type="predicted"/>
<sequence length="154" mass="17195">MGKRLRTGLSCWSRSAASPVRSHRGSDSIGPPELKVGHGELGEGAGMLLTWTQMSCKMAVNELERNWSLSTRTNLQTRQKKRQCEREKERDGKLNQQPSRVSAAIPNLALLSGPCGQCHLCGVPRQLPPDQHTHFEERTTSLLQISGFLESFWN</sequence>
<organism evidence="2 3">
    <name type="scientific">Cirrhinus molitorella</name>
    <name type="common">mud carp</name>
    <dbReference type="NCBI Taxonomy" id="172907"/>
    <lineage>
        <taxon>Eukaryota</taxon>
        <taxon>Metazoa</taxon>
        <taxon>Chordata</taxon>
        <taxon>Craniata</taxon>
        <taxon>Vertebrata</taxon>
        <taxon>Euteleostomi</taxon>
        <taxon>Actinopterygii</taxon>
        <taxon>Neopterygii</taxon>
        <taxon>Teleostei</taxon>
        <taxon>Ostariophysi</taxon>
        <taxon>Cypriniformes</taxon>
        <taxon>Cyprinidae</taxon>
        <taxon>Labeoninae</taxon>
        <taxon>Labeonini</taxon>
        <taxon>Cirrhinus</taxon>
    </lineage>
</organism>
<reference evidence="2" key="1">
    <citation type="submission" date="2023-08" db="EMBL/GenBank/DDBJ databases">
        <title>Chromosome-level Genome Assembly of mud carp (Cirrhinus molitorella).</title>
        <authorList>
            <person name="Liu H."/>
        </authorList>
    </citation>
    <scope>NUCLEOTIDE SEQUENCE</scope>
    <source>
        <strain evidence="2">Prfri</strain>
        <tissue evidence="2">Muscle</tissue>
    </source>
</reference>
<name>A0AA88P000_9TELE</name>
<dbReference type="EMBL" id="JAUYZG010000025">
    <property type="protein sequence ID" value="KAK2867004.1"/>
    <property type="molecule type" value="Genomic_DNA"/>
</dbReference>
<feature type="region of interest" description="Disordered" evidence="1">
    <location>
        <begin position="71"/>
        <end position="99"/>
    </location>
</feature>
<comment type="caution">
    <text evidence="2">The sequence shown here is derived from an EMBL/GenBank/DDBJ whole genome shotgun (WGS) entry which is preliminary data.</text>
</comment>
<accession>A0AA88P000</accession>
<gene>
    <name evidence="2" type="ORF">Q8A67_025121</name>
</gene>
<dbReference type="Proteomes" id="UP001187343">
    <property type="component" value="Unassembled WGS sequence"/>
</dbReference>
<protein>
    <submittedName>
        <fullName evidence="2">Uncharacterized protein</fullName>
    </submittedName>
</protein>
<evidence type="ECO:0000313" key="3">
    <source>
        <dbReference type="Proteomes" id="UP001187343"/>
    </source>
</evidence>
<dbReference type="AlphaFoldDB" id="A0AA88P000"/>
<evidence type="ECO:0000313" key="2">
    <source>
        <dbReference type="EMBL" id="KAK2867004.1"/>
    </source>
</evidence>
<evidence type="ECO:0000256" key="1">
    <source>
        <dbReference type="SAM" id="MobiDB-lite"/>
    </source>
</evidence>
<feature type="compositionally biased region" description="Basic and acidic residues" evidence="1">
    <location>
        <begin position="82"/>
        <end position="93"/>
    </location>
</feature>
<keyword evidence="3" id="KW-1185">Reference proteome</keyword>